<reference evidence="1 2" key="1">
    <citation type="journal article" date="2021" name="Hortic Res">
        <title>High-quality reference genome and annotation aids understanding of berry development for evergreen blueberry (Vaccinium darrowii).</title>
        <authorList>
            <person name="Yu J."/>
            <person name="Hulse-Kemp A.M."/>
            <person name="Babiker E."/>
            <person name="Staton M."/>
        </authorList>
    </citation>
    <scope>NUCLEOTIDE SEQUENCE [LARGE SCALE GENOMIC DNA]</scope>
    <source>
        <strain evidence="2">cv. NJ 8807/NJ 8810</strain>
        <tissue evidence="1">Young leaf</tissue>
    </source>
</reference>
<keyword evidence="2" id="KW-1185">Reference proteome</keyword>
<proteinExistence type="predicted"/>
<protein>
    <submittedName>
        <fullName evidence="1">Uncharacterized protein</fullName>
    </submittedName>
</protein>
<name>A0ACB7ZA79_9ERIC</name>
<comment type="caution">
    <text evidence="1">The sequence shown here is derived from an EMBL/GenBank/DDBJ whole genome shotgun (WGS) entry which is preliminary data.</text>
</comment>
<evidence type="ECO:0000313" key="2">
    <source>
        <dbReference type="Proteomes" id="UP000828048"/>
    </source>
</evidence>
<gene>
    <name evidence="1" type="ORF">Vadar_010134</name>
</gene>
<dbReference type="EMBL" id="CM037162">
    <property type="protein sequence ID" value="KAH7862838.1"/>
    <property type="molecule type" value="Genomic_DNA"/>
</dbReference>
<dbReference type="Proteomes" id="UP000828048">
    <property type="component" value="Chromosome 12"/>
</dbReference>
<evidence type="ECO:0000313" key="1">
    <source>
        <dbReference type="EMBL" id="KAH7862838.1"/>
    </source>
</evidence>
<organism evidence="1 2">
    <name type="scientific">Vaccinium darrowii</name>
    <dbReference type="NCBI Taxonomy" id="229202"/>
    <lineage>
        <taxon>Eukaryota</taxon>
        <taxon>Viridiplantae</taxon>
        <taxon>Streptophyta</taxon>
        <taxon>Embryophyta</taxon>
        <taxon>Tracheophyta</taxon>
        <taxon>Spermatophyta</taxon>
        <taxon>Magnoliopsida</taxon>
        <taxon>eudicotyledons</taxon>
        <taxon>Gunneridae</taxon>
        <taxon>Pentapetalae</taxon>
        <taxon>asterids</taxon>
        <taxon>Ericales</taxon>
        <taxon>Ericaceae</taxon>
        <taxon>Vaccinioideae</taxon>
        <taxon>Vaccinieae</taxon>
        <taxon>Vaccinium</taxon>
    </lineage>
</organism>
<sequence length="541" mass="61197">MLGMLVTLSCNATSWWWQGINNRSNDPGRLLLASSLLVLVLSWFTWILLIKKSNNKLPPLPPGPYGLPLIGSLLSLDWELHVYFTTLARTYGSIFTIWLGRKLTLVVSSPGIAREMLKDNDVVFANHDVTIAGTLSSYGGRDIVWSPYGAEWRMLRKVLVREMLSNTSLDSVYYLRRQEIRKTIGFLYSQGERPVNLGELMFLTALNVATNMVWGGNATSRDMAGSTESVAAEFRRMIIEMTNLLGTQNISDMYPSLAWFDLQGIARKMKRLAKQLDVIFDGIIDQRLKINEQNGTGKGDGGKSDKDFLQFLLQLKDEGDPKTPLTMNHIKALFLDMIIGGTDTTNNTLEFAMAEIMNKPEVMQRVKQELDAVVGKNTTLEESHIPKLPYLYAVMKETLRLHPIVTLIGRHYTSETCIIGGYTIPKDARILINVWAMQRDPSVWKNPLEFDPDRFLDGKWDYSGKEFEYLPFGSGRRNCAGTAMAQRMFMFMLGSLLHAFDWKLPEGETLDLSAKFGFLLKKKIPLVVIPTPRLSDPTLYQ</sequence>
<accession>A0ACB7ZA79</accession>